<keyword evidence="3" id="KW-0812">Transmembrane</keyword>
<keyword evidence="5" id="KW-1185">Reference proteome</keyword>
<comment type="caution">
    <text evidence="4">The sequence shown here is derived from an EMBL/GenBank/DDBJ whole genome shotgun (WGS) entry which is preliminary data.</text>
</comment>
<reference evidence="4 5" key="1">
    <citation type="submission" date="2022-02" db="EMBL/GenBank/DDBJ databases">
        <authorList>
            <person name="Min J."/>
        </authorList>
    </citation>
    <scope>NUCLEOTIDE SEQUENCE [LARGE SCALE GENOMIC DNA]</scope>
    <source>
        <strain evidence="4 5">GR10-1</strain>
    </source>
</reference>
<keyword evidence="2" id="KW-0456">Lyase</keyword>
<name>A0ABS9SN11_9BACT</name>
<evidence type="ECO:0000256" key="1">
    <source>
        <dbReference type="ARBA" id="ARBA00009533"/>
    </source>
</evidence>
<comment type="similarity">
    <text evidence="1">Belongs to the group II decarboxylase family.</text>
</comment>
<dbReference type="RefSeq" id="WP_240831792.1">
    <property type="nucleotide sequence ID" value="NZ_JAKWBL010000004.1"/>
</dbReference>
<dbReference type="EMBL" id="JAKWBL010000004">
    <property type="protein sequence ID" value="MCH5599760.1"/>
    <property type="molecule type" value="Genomic_DNA"/>
</dbReference>
<gene>
    <name evidence="4" type="ORF">MKP09_18500</name>
</gene>
<dbReference type="Proteomes" id="UP001202248">
    <property type="component" value="Unassembled WGS sequence"/>
</dbReference>
<dbReference type="InterPro" id="IPR051151">
    <property type="entry name" value="Group_II_Decarboxylase"/>
</dbReference>
<proteinExistence type="inferred from homology"/>
<evidence type="ECO:0000313" key="5">
    <source>
        <dbReference type="Proteomes" id="UP001202248"/>
    </source>
</evidence>
<keyword evidence="3" id="KW-0472">Membrane</keyword>
<feature type="transmembrane region" description="Helical" evidence="3">
    <location>
        <begin position="97"/>
        <end position="119"/>
    </location>
</feature>
<keyword evidence="3" id="KW-1133">Transmembrane helix</keyword>
<dbReference type="PANTHER" id="PTHR46101:SF2">
    <property type="entry name" value="SERINE DECARBOXYLASE"/>
    <property type="match status" value="1"/>
</dbReference>
<accession>A0ABS9SN11</accession>
<evidence type="ECO:0000256" key="3">
    <source>
        <dbReference type="SAM" id="Phobius"/>
    </source>
</evidence>
<evidence type="ECO:0000256" key="2">
    <source>
        <dbReference type="ARBA" id="ARBA00022793"/>
    </source>
</evidence>
<sequence>MINNKKLNDFYKKLSEKSKTFIGYPCSVDYDYSELYPFLQFAINNIGDPTLPSSADMNSHDFEREVLSFLRIFLKLPKITGGAMSPMADQKVIYMRFILPVNYILTEWFIILKLHIIVFRKT</sequence>
<protein>
    <submittedName>
        <fullName evidence="4">Uncharacterized protein</fullName>
    </submittedName>
</protein>
<evidence type="ECO:0000313" key="4">
    <source>
        <dbReference type="EMBL" id="MCH5599760.1"/>
    </source>
</evidence>
<dbReference type="PANTHER" id="PTHR46101">
    <property type="match status" value="1"/>
</dbReference>
<organism evidence="4 5">
    <name type="scientific">Niabella ginsengisoli</name>
    <dbReference type="NCBI Taxonomy" id="522298"/>
    <lineage>
        <taxon>Bacteria</taxon>
        <taxon>Pseudomonadati</taxon>
        <taxon>Bacteroidota</taxon>
        <taxon>Chitinophagia</taxon>
        <taxon>Chitinophagales</taxon>
        <taxon>Chitinophagaceae</taxon>
        <taxon>Niabella</taxon>
    </lineage>
</organism>
<keyword evidence="2" id="KW-0210">Decarboxylase</keyword>